<dbReference type="GO" id="GO:0060271">
    <property type="term" value="P:cilium assembly"/>
    <property type="evidence" value="ECO:0007669"/>
    <property type="project" value="TreeGrafter"/>
</dbReference>
<evidence type="ECO:0000313" key="3">
    <source>
        <dbReference type="Proteomes" id="UP001431783"/>
    </source>
</evidence>
<dbReference type="InterPro" id="IPR056343">
    <property type="entry name" value="CFAP47_dom"/>
</dbReference>
<dbReference type="GO" id="GO:0005929">
    <property type="term" value="C:cilium"/>
    <property type="evidence" value="ECO:0007669"/>
    <property type="project" value="TreeGrafter"/>
</dbReference>
<dbReference type="Gene3D" id="1.10.418.10">
    <property type="entry name" value="Calponin-like domain"/>
    <property type="match status" value="1"/>
</dbReference>
<name>A0AAW1TPV3_9CUCU</name>
<evidence type="ECO:0000313" key="2">
    <source>
        <dbReference type="EMBL" id="KAK9870423.1"/>
    </source>
</evidence>
<dbReference type="InterPro" id="IPR036872">
    <property type="entry name" value="CH_dom_sf"/>
</dbReference>
<dbReference type="Gene3D" id="2.60.40.10">
    <property type="entry name" value="Immunoglobulins"/>
    <property type="match status" value="2"/>
</dbReference>
<dbReference type="EMBL" id="JARQZJ010000003">
    <property type="protein sequence ID" value="KAK9870423.1"/>
    <property type="molecule type" value="Genomic_DNA"/>
</dbReference>
<accession>A0AAW1TPV3</accession>
<dbReference type="PANTHER" id="PTHR45912">
    <property type="entry name" value="CILIA- AND FLAGELLA-ASSOCIATED PROTEIN 47"/>
    <property type="match status" value="1"/>
</dbReference>
<proteinExistence type="predicted"/>
<evidence type="ECO:0000259" key="1">
    <source>
        <dbReference type="PROSITE" id="PS50021"/>
    </source>
</evidence>
<comment type="caution">
    <text evidence="2">The sequence shown here is derived from an EMBL/GenBank/DDBJ whole genome shotgun (WGS) entry which is preliminary data.</text>
</comment>
<protein>
    <recommendedName>
        <fullName evidence="1">Calponin-homology (CH) domain-containing protein</fullName>
    </recommendedName>
</protein>
<reference evidence="2 3" key="1">
    <citation type="submission" date="2023-03" db="EMBL/GenBank/DDBJ databases">
        <title>Genome insight into feeding habits of ladybird beetles.</title>
        <authorList>
            <person name="Li H.-S."/>
            <person name="Huang Y.-H."/>
            <person name="Pang H."/>
        </authorList>
    </citation>
    <scope>NUCLEOTIDE SEQUENCE [LARGE SCALE GENOMIC DNA]</scope>
    <source>
        <strain evidence="2">SYSU_2023b</strain>
        <tissue evidence="2">Whole body</tissue>
    </source>
</reference>
<dbReference type="InterPro" id="IPR013783">
    <property type="entry name" value="Ig-like_fold"/>
</dbReference>
<dbReference type="SUPFAM" id="SSF47576">
    <property type="entry name" value="Calponin-homology domain, CH-domain"/>
    <property type="match status" value="1"/>
</dbReference>
<organism evidence="2 3">
    <name type="scientific">Henosepilachna vigintioctopunctata</name>
    <dbReference type="NCBI Taxonomy" id="420089"/>
    <lineage>
        <taxon>Eukaryota</taxon>
        <taxon>Metazoa</taxon>
        <taxon>Ecdysozoa</taxon>
        <taxon>Arthropoda</taxon>
        <taxon>Hexapoda</taxon>
        <taxon>Insecta</taxon>
        <taxon>Pterygota</taxon>
        <taxon>Neoptera</taxon>
        <taxon>Endopterygota</taxon>
        <taxon>Coleoptera</taxon>
        <taxon>Polyphaga</taxon>
        <taxon>Cucujiformia</taxon>
        <taxon>Coccinelloidea</taxon>
        <taxon>Coccinellidae</taxon>
        <taxon>Epilachninae</taxon>
        <taxon>Epilachnini</taxon>
        <taxon>Henosepilachna</taxon>
    </lineage>
</organism>
<dbReference type="Pfam" id="PF24529">
    <property type="entry name" value="CFAP47"/>
    <property type="match status" value="1"/>
</dbReference>
<sequence>MDLNLDSSSDLGLLNKHEITSLAVSDISLRNRYHNVVDDVEILPAEMAFMDAYEGKEFCRRLTLRNIGSKMAFVRIGAPTAKIFQLKPMERICRLPAGLSLSRMIKMKYSRVFAIHGAQIPIYINNTTIQYPLIIFLNQAKIIVEPTEVNFGSIDAVSSVVSKTVVVRNEGSKTATFCIDLGRNELELIVEPTKGVLEASGSVTFKVEVMGFYEGPFKKEFWIKTTPPKRVTVVGEFITPKIIPTYPKEHADFRMITFPRLYIGQTSTRTLIIKNLSSSDVMYCVKAIEERQCILIEEAVITNDNFRSFSLYPLEGRLKSHETTVIEIKFHPIDNVHHHAVCFIQVIRINCTDVDDSVIVRADDHSETALLYAYDRRRSSTVSVATPVQHGVQDNDMLDDDEHIANLVTERKIEAAESFRVCLYGDKEKAKYIKTAFIDIWPDKIYLKPRETKEVAIRIKPKNAGYYQIKVKFELLIYDIHDFSIEREKTVVGEIHVDLSFTSTLKTSVPKTKFVNKLSPDITNEVGFMTHAIQFNSKVKKPKAAVIHESKKIFNDDDSDLIAFPNDRAKSLRPWTEQKPCKTIFAKMPRIVVSHDEYGYSSTTLLMKSENRDYYKQYLQRLHGNISLVNAKIKYPYELTRKWMFERYACERVDDEKDELKSVSSLLPLSPLMLHNVKISPKYIRLQRVAPISNVEHIFKIHNQNTFPIFVYVTSVKLGIHFPHGHYKIVKPNEEKIITLTCFAGLVGRYINLIQVVVNFCHLYTISVMVEVVPKMINLDNSVLNFEPEKSGNIKFIELQNNLNSSISYSTEISFSRFSIEPSMAIIPQKRSLFCAIKYDNLPEMPDYCELVLTSEGGGSQIMQISRKKEKPRVEIYPPYLNLFNLPLNIKETYRLRVRNTRNYTICYMIVDPSPLQGVEIFPYQGVIDSHGELELVITVVIENSEFFETTFEFIFEDSFRVVVPIQGTIVIPTVDIRPEYIVNRQLIPFAYRRNVFYVKNESVCDCVVRFDLDQYEYFRVTEDETDLDGTIHNTDLKLLPGEVKTLYLHFHPMDALTESFYIPIIINNMVGPPLMTFGESVHYILNPDSTTTTKLPCMKITSICGTPLLHFSTLKLTFKYAVSDIYEEPLTKFFTAKNGGNDIVEFCIRIDELLPQFELEYHSGQPIQTTDCSFISKLLPGESTIFLVKFIPDFPGEFVNNLPIYVRNYLNGCIFNYLRISGSYKEATITSTDTIFYLGCTPIDFRSSVILNLNTFYHEKDCKMSCSTPLPNLSITFRERTRKQSKNITRIKLIVTANKPTSIFTNIEFECTCGATCNVKLVAFSDNCFLSHYAFLFKQKEFIEKSIFPPALNFDTGRYTMTDKYLDEQERSMTKRSSTQLMKYTNFADYAEIENLSNFPFIAMKEEDDIDTEYGTMMRTTLKYVERWISSQVFYKVKFFKIPQTISLAPIVKEKDLSKPDFQIEPTILTFMVELGGTVVREASVTTKVTNFTPKNIALHFFTTYSNMLNYLKSKGALLPHVFPEFLLTFEYYEIIHEFNPQLPEIKQKFGEAKFLSYSAQCYLDVVLQSIKLFILNHIQLFDLKMTSSVDFGTDDQSSDYSISTQPYTVKNLIPNCFVYTQKEQILLYWLQYHFDNHKDVLWESLFVGDMEKLDSREIKSLGENLRDSLVFACVTAAYCPYLTHKLTNMYVPPLTSEEYHHNACVVIMAWNSLKLSFLVEPNDIVNPNDVNMFLLTLYLYEILPSFYPRESLTLKAKLTQESRAHISLTNRSRHQILYAVIFFNNESESFTSETDVFKLPTGKTGLFEIKYQAKKISSQKAILILSGELPGKKYGRSRAISLNGITDLNYCTVSLEFKCDCFKIYKKKINLFSPYNLPDTYEVFYKIIEQGTENVVQEETELLSWRKYILGKVPKALFSKECEYVITDPEKGFFFEPIICCRIMLVKIFKIFMVGKHGDWSFDVKIVPKMSKQIHEVINVSLPRGFHSQVCSCREKTTDIPLICPRTVHITIPSKNNLFFKATKEMFIACTDEKFLAFWKKYLPMRTVFNVLKVLLFIDKSGMITSDYSILFEKTRTFNIYTDVDSPVTAMRQLTIDDVTSEEGTEMLIHLNMAFDQTVDSSTILTMESLSKIWRRYYKLNFYES</sequence>
<dbReference type="Proteomes" id="UP001431783">
    <property type="component" value="Unassembled WGS sequence"/>
</dbReference>
<dbReference type="InterPro" id="IPR001715">
    <property type="entry name" value="CH_dom"/>
</dbReference>
<dbReference type="PROSITE" id="PS50021">
    <property type="entry name" value="CH"/>
    <property type="match status" value="1"/>
</dbReference>
<feature type="domain" description="Calponin-homology (CH)" evidence="1">
    <location>
        <begin position="1622"/>
        <end position="1746"/>
    </location>
</feature>
<dbReference type="PANTHER" id="PTHR45912:SF3">
    <property type="entry name" value="CILIA- AND FLAGELLA-ASSOCIATED PROTEIN 47"/>
    <property type="match status" value="1"/>
</dbReference>
<gene>
    <name evidence="2" type="ORF">WA026_007993</name>
</gene>
<keyword evidence="3" id="KW-1185">Reference proteome</keyword>